<evidence type="ECO:0000256" key="8">
    <source>
        <dbReference type="ARBA" id="ARBA00023157"/>
    </source>
</evidence>
<dbReference type="EMBL" id="BFEA01000004">
    <property type="protein sequence ID" value="GBG59380.1"/>
    <property type="molecule type" value="Genomic_DNA"/>
</dbReference>
<evidence type="ECO:0000313" key="10">
    <source>
        <dbReference type="EMBL" id="GBG59380.1"/>
    </source>
</evidence>
<keyword evidence="8" id="KW-1015">Disulfide bond</keyword>
<keyword evidence="11" id="KW-1185">Reference proteome</keyword>
<evidence type="ECO:0000313" key="11">
    <source>
        <dbReference type="Proteomes" id="UP000265515"/>
    </source>
</evidence>
<organism evidence="10 11">
    <name type="scientific">Chara braunii</name>
    <name type="common">Braun's stonewort</name>
    <dbReference type="NCBI Taxonomy" id="69332"/>
    <lineage>
        <taxon>Eukaryota</taxon>
        <taxon>Viridiplantae</taxon>
        <taxon>Streptophyta</taxon>
        <taxon>Charophyceae</taxon>
        <taxon>Charales</taxon>
        <taxon>Characeae</taxon>
        <taxon>Chara</taxon>
    </lineage>
</organism>
<dbReference type="GO" id="GO:0003676">
    <property type="term" value="F:nucleic acid binding"/>
    <property type="evidence" value="ECO:0007669"/>
    <property type="project" value="InterPro"/>
</dbReference>
<dbReference type="Pfam" id="PF02265">
    <property type="entry name" value="S1-P1_nuclease"/>
    <property type="match status" value="1"/>
</dbReference>
<dbReference type="OrthoDB" id="441446at2759"/>
<comment type="catalytic activity">
    <reaction evidence="1">
        <text>Endonucleolytic cleavage to 5'-phosphomononucleotide and 5'-phosphooligonucleotide end-products.</text>
        <dbReference type="EC" id="3.1.30.1"/>
    </reaction>
</comment>
<dbReference type="InterPro" id="IPR008947">
    <property type="entry name" value="PLipase_C/P1_nuclease_dom_sf"/>
</dbReference>
<evidence type="ECO:0000256" key="2">
    <source>
        <dbReference type="ARBA" id="ARBA00009547"/>
    </source>
</evidence>
<keyword evidence="7" id="KW-0378">Hydrolase</keyword>
<dbReference type="GO" id="GO:0046872">
    <property type="term" value="F:metal ion binding"/>
    <property type="evidence" value="ECO:0007669"/>
    <property type="project" value="UniProtKB-KW"/>
</dbReference>
<evidence type="ECO:0000256" key="7">
    <source>
        <dbReference type="ARBA" id="ARBA00022801"/>
    </source>
</evidence>
<gene>
    <name evidence="10" type="ORF">CBR_g38406</name>
</gene>
<dbReference type="GO" id="GO:0004521">
    <property type="term" value="F:RNA endonuclease activity"/>
    <property type="evidence" value="ECO:0007669"/>
    <property type="project" value="UniProtKB-ARBA"/>
</dbReference>
<dbReference type="GO" id="GO:0006308">
    <property type="term" value="P:DNA catabolic process"/>
    <property type="evidence" value="ECO:0007669"/>
    <property type="project" value="InterPro"/>
</dbReference>
<dbReference type="GO" id="GO:0000014">
    <property type="term" value="F:single-stranded DNA endodeoxyribonuclease activity"/>
    <property type="evidence" value="ECO:0007669"/>
    <property type="project" value="UniProtKB-ARBA"/>
</dbReference>
<reference evidence="10 11" key="1">
    <citation type="journal article" date="2018" name="Cell">
        <title>The Chara Genome: Secondary Complexity and Implications for Plant Terrestrialization.</title>
        <authorList>
            <person name="Nishiyama T."/>
            <person name="Sakayama H."/>
            <person name="Vries J.D."/>
            <person name="Buschmann H."/>
            <person name="Saint-Marcoux D."/>
            <person name="Ullrich K.K."/>
            <person name="Haas F.B."/>
            <person name="Vanderstraeten L."/>
            <person name="Becker D."/>
            <person name="Lang D."/>
            <person name="Vosolsobe S."/>
            <person name="Rombauts S."/>
            <person name="Wilhelmsson P.K.I."/>
            <person name="Janitza P."/>
            <person name="Kern R."/>
            <person name="Heyl A."/>
            <person name="Rumpler F."/>
            <person name="Villalobos L.I.A.C."/>
            <person name="Clay J.M."/>
            <person name="Skokan R."/>
            <person name="Toyoda A."/>
            <person name="Suzuki Y."/>
            <person name="Kagoshima H."/>
            <person name="Schijlen E."/>
            <person name="Tajeshwar N."/>
            <person name="Catarino B."/>
            <person name="Hetherington A.J."/>
            <person name="Saltykova A."/>
            <person name="Bonnot C."/>
            <person name="Breuninger H."/>
            <person name="Symeonidi A."/>
            <person name="Radhakrishnan G.V."/>
            <person name="Van Nieuwerburgh F."/>
            <person name="Deforce D."/>
            <person name="Chang C."/>
            <person name="Karol K.G."/>
            <person name="Hedrich R."/>
            <person name="Ulvskov P."/>
            <person name="Glockner G."/>
            <person name="Delwiche C.F."/>
            <person name="Petrasek J."/>
            <person name="Van de Peer Y."/>
            <person name="Friml J."/>
            <person name="Beilby M."/>
            <person name="Dolan L."/>
            <person name="Kohara Y."/>
            <person name="Sugano S."/>
            <person name="Fujiyama A."/>
            <person name="Delaux P.-M."/>
            <person name="Quint M."/>
            <person name="TheiBen G."/>
            <person name="Hagemann M."/>
            <person name="Harholt J."/>
            <person name="Dunand C."/>
            <person name="Zachgo S."/>
            <person name="Langdale J."/>
            <person name="Maumus F."/>
            <person name="Straeten D.V.D."/>
            <person name="Gould S.B."/>
            <person name="Rensing S.A."/>
        </authorList>
    </citation>
    <scope>NUCLEOTIDE SEQUENCE [LARGE SCALE GENOMIC DNA]</scope>
    <source>
        <strain evidence="10 11">S276</strain>
    </source>
</reference>
<evidence type="ECO:0000256" key="5">
    <source>
        <dbReference type="ARBA" id="ARBA00022723"/>
    </source>
</evidence>
<evidence type="ECO:0000256" key="9">
    <source>
        <dbReference type="ARBA" id="ARBA00023180"/>
    </source>
</evidence>
<evidence type="ECO:0000256" key="6">
    <source>
        <dbReference type="ARBA" id="ARBA00022759"/>
    </source>
</evidence>
<evidence type="ECO:0000256" key="1">
    <source>
        <dbReference type="ARBA" id="ARBA00000245"/>
    </source>
</evidence>
<keyword evidence="9" id="KW-0325">Glycoprotein</keyword>
<keyword evidence="4" id="KW-0540">Nuclease</keyword>
<keyword evidence="6" id="KW-0255">Endonuclease</keyword>
<dbReference type="Gramene" id="GBG59380">
    <property type="protein sequence ID" value="GBG59380"/>
    <property type="gene ID" value="CBR_g38406"/>
</dbReference>
<protein>
    <recommendedName>
        <fullName evidence="3">Aspergillus nuclease S1</fullName>
        <ecNumber evidence="3">3.1.30.1</ecNumber>
    </recommendedName>
</protein>
<dbReference type="AlphaFoldDB" id="A0A388JNH2"/>
<evidence type="ECO:0000256" key="3">
    <source>
        <dbReference type="ARBA" id="ARBA00012562"/>
    </source>
</evidence>
<dbReference type="PANTHER" id="PTHR33146">
    <property type="entry name" value="ENDONUCLEASE 4"/>
    <property type="match status" value="1"/>
</dbReference>
<dbReference type="EC" id="3.1.30.1" evidence="3"/>
<dbReference type="Gene3D" id="1.10.575.10">
    <property type="entry name" value="P1 Nuclease"/>
    <property type="match status" value="1"/>
</dbReference>
<dbReference type="Proteomes" id="UP000265515">
    <property type="component" value="Unassembled WGS sequence"/>
</dbReference>
<comment type="caution">
    <text evidence="10">The sequence shown here is derived from an EMBL/GenBank/DDBJ whole genome shotgun (WGS) entry which is preliminary data.</text>
</comment>
<sequence length="195" mass="22187">MPLATSCTWTRYRPQGLHCSFRVVLQGHAIKDVQVIAEIAYRQLHGDAREHVDLYINAFKGFYSDQSDFPTAAAWADFLPSVGISAFSDWHFIDQPILDSDLLNTTTAPEPSQENIVWALNHCYKTLQFSGAGDIWGRALMLRFLIHLVGDIHQPLHCVNRYSKSNIQKGGDHRGQDIMLKNSHIVTVKDLHNFW</sequence>
<evidence type="ECO:0000256" key="4">
    <source>
        <dbReference type="ARBA" id="ARBA00022722"/>
    </source>
</evidence>
<name>A0A388JNH2_CHABU</name>
<dbReference type="InterPro" id="IPR003154">
    <property type="entry name" value="S1/P1nuclease"/>
</dbReference>
<comment type="similarity">
    <text evidence="2">Belongs to the nuclease type I family.</text>
</comment>
<dbReference type="CDD" id="cd11010">
    <property type="entry name" value="S1-P1_nuclease"/>
    <property type="match status" value="1"/>
</dbReference>
<dbReference type="PANTHER" id="PTHR33146:SF10">
    <property type="entry name" value="STRAND-SPECIFIC NUCLEASE, PUTATIVE-RELATED"/>
    <property type="match status" value="1"/>
</dbReference>
<proteinExistence type="inferred from homology"/>
<accession>A0A388JNH2</accession>
<keyword evidence="5" id="KW-0479">Metal-binding</keyword>
<dbReference type="SUPFAM" id="SSF48537">
    <property type="entry name" value="Phospholipase C/P1 nuclease"/>
    <property type="match status" value="1"/>
</dbReference>